<dbReference type="EMBL" id="JACIEK010000017">
    <property type="protein sequence ID" value="MBB4000250.1"/>
    <property type="molecule type" value="Genomic_DNA"/>
</dbReference>
<comment type="caution">
    <text evidence="3">The sequence shown here is derived from an EMBL/GenBank/DDBJ whole genome shotgun (WGS) entry which is preliminary data.</text>
</comment>
<keyword evidence="4" id="KW-1185">Reference proteome</keyword>
<sequence>MAKLSIEERIAQLEARKRALKARLTKHDRAKDTRRKVLLGALVLQQLEGNRDAEFRQRLASWLKGELPGFLTREEDRNLFPEFITRTVNTSGDGSGGSAPASSDPETPSASDENGREGSSGSDDGHGSHSN</sequence>
<evidence type="ECO:0008006" key="5">
    <source>
        <dbReference type="Google" id="ProtNLM"/>
    </source>
</evidence>
<accession>A0A7W6H7V5</accession>
<evidence type="ECO:0000256" key="2">
    <source>
        <dbReference type="SAM" id="MobiDB-lite"/>
    </source>
</evidence>
<protein>
    <recommendedName>
        <fullName evidence="5">Mobilization protein</fullName>
    </recommendedName>
</protein>
<name>A0A7W6H7V5_9HYPH</name>
<dbReference type="Proteomes" id="UP000542776">
    <property type="component" value="Unassembled WGS sequence"/>
</dbReference>
<gene>
    <name evidence="3" type="ORF">GGR04_004126</name>
</gene>
<proteinExistence type="predicted"/>
<reference evidence="3 4" key="1">
    <citation type="submission" date="2020-08" db="EMBL/GenBank/DDBJ databases">
        <title>Genomic Encyclopedia of Type Strains, Phase IV (KMG-IV): sequencing the most valuable type-strain genomes for metagenomic binning, comparative biology and taxonomic classification.</title>
        <authorList>
            <person name="Goeker M."/>
        </authorList>
    </citation>
    <scope>NUCLEOTIDE SEQUENCE [LARGE SCALE GENOMIC DNA]</scope>
    <source>
        <strain evidence="3 4">DSM 102238</strain>
    </source>
</reference>
<feature type="region of interest" description="Disordered" evidence="2">
    <location>
        <begin position="87"/>
        <end position="131"/>
    </location>
</feature>
<organism evidence="3 4">
    <name type="scientific">Aureimonas pseudogalii</name>
    <dbReference type="NCBI Taxonomy" id="1744844"/>
    <lineage>
        <taxon>Bacteria</taxon>
        <taxon>Pseudomonadati</taxon>
        <taxon>Pseudomonadota</taxon>
        <taxon>Alphaproteobacteria</taxon>
        <taxon>Hyphomicrobiales</taxon>
        <taxon>Aurantimonadaceae</taxon>
        <taxon>Aureimonas</taxon>
    </lineage>
</organism>
<dbReference type="AlphaFoldDB" id="A0A7W6H7V5"/>
<keyword evidence="1" id="KW-0175">Coiled coil</keyword>
<evidence type="ECO:0000256" key="1">
    <source>
        <dbReference type="SAM" id="Coils"/>
    </source>
</evidence>
<evidence type="ECO:0000313" key="3">
    <source>
        <dbReference type="EMBL" id="MBB4000250.1"/>
    </source>
</evidence>
<feature type="coiled-coil region" evidence="1">
    <location>
        <begin position="3"/>
        <end position="30"/>
    </location>
</feature>
<dbReference type="RefSeq" id="WP_312857497.1">
    <property type="nucleotide sequence ID" value="NZ_JACIEK010000017.1"/>
</dbReference>
<evidence type="ECO:0000313" key="4">
    <source>
        <dbReference type="Proteomes" id="UP000542776"/>
    </source>
</evidence>